<keyword evidence="2" id="KW-1185">Reference proteome</keyword>
<evidence type="ECO:0000313" key="1">
    <source>
        <dbReference type="EMBL" id="GAA4776042.1"/>
    </source>
</evidence>
<gene>
    <name evidence="1" type="ORF">GCM10023230_28840</name>
</gene>
<proteinExistence type="predicted"/>
<accession>A0ABP9A801</accession>
<organism evidence="1 2">
    <name type="scientific">Flavobacterium hankyongi</name>
    <dbReference type="NCBI Taxonomy" id="1176532"/>
    <lineage>
        <taxon>Bacteria</taxon>
        <taxon>Pseudomonadati</taxon>
        <taxon>Bacteroidota</taxon>
        <taxon>Flavobacteriia</taxon>
        <taxon>Flavobacteriales</taxon>
        <taxon>Flavobacteriaceae</taxon>
        <taxon>Flavobacterium</taxon>
    </lineage>
</organism>
<name>A0ABP9A801_9FLAO</name>
<evidence type="ECO:0000313" key="2">
    <source>
        <dbReference type="Proteomes" id="UP001500141"/>
    </source>
</evidence>
<comment type="caution">
    <text evidence="1">The sequence shown here is derived from an EMBL/GenBank/DDBJ whole genome shotgun (WGS) entry which is preliminary data.</text>
</comment>
<reference evidence="2" key="1">
    <citation type="journal article" date="2019" name="Int. J. Syst. Evol. Microbiol.">
        <title>The Global Catalogue of Microorganisms (GCM) 10K type strain sequencing project: providing services to taxonomists for standard genome sequencing and annotation.</title>
        <authorList>
            <consortium name="The Broad Institute Genomics Platform"/>
            <consortium name="The Broad Institute Genome Sequencing Center for Infectious Disease"/>
            <person name="Wu L."/>
            <person name="Ma J."/>
        </authorList>
    </citation>
    <scope>NUCLEOTIDE SEQUENCE [LARGE SCALE GENOMIC DNA]</scope>
    <source>
        <strain evidence="2">JCM 18198</strain>
    </source>
</reference>
<protein>
    <submittedName>
        <fullName evidence="1">Uncharacterized protein</fullName>
    </submittedName>
</protein>
<sequence>MVAFNSCSEDSETTPIEQLKVETNIPSDITETTATLGGKVLIVGDKPIIETGICISYDINPTLEDPNDMTINIDLANNFFSDNFSGFDPATSYHVRAYAKTSEKTVYGEDKSFTTLGSSGCQIVNVSGTISSPTTWTSDKVYVLTSNVSVTSSLTIEPGTIIKLQNATLRTDSSGTIIANGTSTNRIVFTSLSDDSFCGDTNNDGNATLPQKGDWKSLYLNSSATTSFKYCDFLYAGGNDGGYNNSVLISVVGYKFEFDNCTFVHSLSSSNSTAFAFHGGSYMIDNTVSKFTNNAFYDCDRPIYLNSYYTLNTNNIFHNPANVNQKNARNGIWLYNTTNQGATVSWNISEVPYVVSAFFNGGGSGATDTVNIGPNVIVKFAGASAGISKGNSRTVNIGTGAVFTSIKDDSKGGDTNGDGNATMPASGDWDGYWNYSNGSWISGGYIFYAAH</sequence>
<dbReference type="EMBL" id="BAABIP010000022">
    <property type="protein sequence ID" value="GAA4776042.1"/>
    <property type="molecule type" value="Genomic_DNA"/>
</dbReference>
<dbReference type="Proteomes" id="UP001500141">
    <property type="component" value="Unassembled WGS sequence"/>
</dbReference>